<dbReference type="GO" id="GO:0004519">
    <property type="term" value="F:endonuclease activity"/>
    <property type="evidence" value="ECO:0007669"/>
    <property type="project" value="UniProtKB-KW"/>
</dbReference>
<dbReference type="RefSeq" id="WP_345197477.1">
    <property type="nucleotide sequence ID" value="NZ_BAABFL010000439.1"/>
</dbReference>
<dbReference type="Proteomes" id="UP001500604">
    <property type="component" value="Unassembled WGS sequence"/>
</dbReference>
<evidence type="ECO:0000313" key="5">
    <source>
        <dbReference type="EMBL" id="GAA4651156.1"/>
    </source>
</evidence>
<evidence type="ECO:0000256" key="2">
    <source>
        <dbReference type="ARBA" id="ARBA00022722"/>
    </source>
</evidence>
<protein>
    <submittedName>
        <fullName evidence="5">Endonuclease</fullName>
    </submittedName>
</protein>
<keyword evidence="6" id="KW-1185">Reference proteome</keyword>
<keyword evidence="5" id="KW-0255">Endonuclease</keyword>
<accession>A0ABP8V770</accession>
<name>A0ABP8V770_9GAMM</name>
<proteinExistence type="inferred from homology"/>
<evidence type="ECO:0000256" key="1">
    <source>
        <dbReference type="ARBA" id="ARBA00006429"/>
    </source>
</evidence>
<feature type="signal peptide" evidence="4">
    <location>
        <begin position="1"/>
        <end position="20"/>
    </location>
</feature>
<dbReference type="InterPro" id="IPR007346">
    <property type="entry name" value="Endonuclease-I"/>
</dbReference>
<keyword evidence="4" id="KW-0732">Signal</keyword>
<comment type="caution">
    <text evidence="5">The sequence shown here is derived from an EMBL/GenBank/DDBJ whole genome shotgun (WGS) entry which is preliminary data.</text>
</comment>
<evidence type="ECO:0000256" key="3">
    <source>
        <dbReference type="ARBA" id="ARBA00022801"/>
    </source>
</evidence>
<dbReference type="PANTHER" id="PTHR33607:SF2">
    <property type="entry name" value="ENDONUCLEASE-1"/>
    <property type="match status" value="1"/>
</dbReference>
<evidence type="ECO:0000313" key="6">
    <source>
        <dbReference type="Proteomes" id="UP001500604"/>
    </source>
</evidence>
<keyword evidence="2" id="KW-0540">Nuclease</keyword>
<dbReference type="SUPFAM" id="SSF54060">
    <property type="entry name" value="His-Me finger endonucleases"/>
    <property type="match status" value="1"/>
</dbReference>
<comment type="similarity">
    <text evidence="1">Belongs to the EndA/NucM nuclease family.</text>
</comment>
<evidence type="ECO:0000256" key="4">
    <source>
        <dbReference type="SAM" id="SignalP"/>
    </source>
</evidence>
<organism evidence="5 6">
    <name type="scientific">Kistimonas scapharcae</name>
    <dbReference type="NCBI Taxonomy" id="1036133"/>
    <lineage>
        <taxon>Bacteria</taxon>
        <taxon>Pseudomonadati</taxon>
        <taxon>Pseudomonadota</taxon>
        <taxon>Gammaproteobacteria</taxon>
        <taxon>Oceanospirillales</taxon>
        <taxon>Endozoicomonadaceae</taxon>
        <taxon>Kistimonas</taxon>
    </lineage>
</organism>
<feature type="chain" id="PRO_5046692827" evidence="4">
    <location>
        <begin position="21"/>
        <end position="246"/>
    </location>
</feature>
<reference evidence="6" key="1">
    <citation type="journal article" date="2019" name="Int. J. Syst. Evol. Microbiol.">
        <title>The Global Catalogue of Microorganisms (GCM) 10K type strain sequencing project: providing services to taxonomists for standard genome sequencing and annotation.</title>
        <authorList>
            <consortium name="The Broad Institute Genomics Platform"/>
            <consortium name="The Broad Institute Genome Sequencing Center for Infectious Disease"/>
            <person name="Wu L."/>
            <person name="Ma J."/>
        </authorList>
    </citation>
    <scope>NUCLEOTIDE SEQUENCE [LARGE SCALE GENOMIC DNA]</scope>
    <source>
        <strain evidence="6">JCM 17805</strain>
    </source>
</reference>
<sequence>MRRSLFAVVLLTLLSHSAYAYVSNTIQPPQTFSQAKKVAARLYEDNPFTFYCGCPQYQQGKKLIPDLNACGYQVRKQEKRASRVEWEHVVPAWNFGHQLQCWQQGGRKNCSKKSQQFRTMEADLHNLVPAVGEINGDRSNYRFSLLPQTQGQYGQCAFKVDFKARKAEPPPATRGMIARIYLYMADEYKLRLSPQDRKLYEAWDRTWPVSAWEEERDKRIGQITGKRNPYVDRRIKENTLLSNRWE</sequence>
<dbReference type="PANTHER" id="PTHR33607">
    <property type="entry name" value="ENDONUCLEASE-1"/>
    <property type="match status" value="1"/>
</dbReference>
<dbReference type="EMBL" id="BAABFL010000439">
    <property type="protein sequence ID" value="GAA4651156.1"/>
    <property type="molecule type" value="Genomic_DNA"/>
</dbReference>
<dbReference type="Pfam" id="PF04231">
    <property type="entry name" value="Endonuclease_1"/>
    <property type="match status" value="1"/>
</dbReference>
<gene>
    <name evidence="5" type="ORF">GCM10023116_34390</name>
</gene>
<keyword evidence="3" id="KW-0378">Hydrolase</keyword>
<dbReference type="InterPro" id="IPR044925">
    <property type="entry name" value="His-Me_finger_sf"/>
</dbReference>